<sequence>MASSHFLRRGSMEPISPIRTAPSEPSVSDKKLGVQKVFYEPGFVDHNGEWRKTFEVGFYDNKGVWVSVEPKDSFNFHPRIPITLETIQAYAAMRGTTGKYRAPLYCDRLHCALYQNPSRFVNQDPVLVSVPFYGQGEADLDEEMAEPDPEKIYFWDPLQQPDPLPSQELLPQHPESPRTSKRRPLHGGHVGNLPYSAWKKLYPIEGLNPHWQAAQLPVYLSKDDWARVKSLTDEDLIELGREKQCEDAGWIKINSKWVDPDDWGQVMAANVPDDCTDLSIPKYVPPILPHQFYPRNAREVPYFELLDWLYDLEQPDDVAQRLGSSLYAGPKLSEEEEKEMCPDLFGLRNVSAQNEVDKKIGCYFTDEQKRKYPVLFGFGLFSPEDPRLPTEEEKEKFRNPFASPTPRITEVTSEEEEEMYRHHFTYSDSADPEIPTEEEPEEHGADSTPFDANPELPTREEMETYRNLFTSNPQSPEIPTEEETGEHRASSNPFDADPELPTNEEMETYHNLSTSHDPQDIEVTTEEETEKDQAVLAYSSNPQNTELPTEVEAEEYRDLSTSPSFEGVASLTEEEKEQYSHLFDDYPAPQEPELQIEGEKEEYRGLSTSPSFEGVASLTEEEKEQYSHLFDDYPDHGTEIAPDSKVETGTAPSEQEPEAKLKPSVPLICSICPQQFSDVSELLTHLSSESHLANRFELQNRARSEPGAKKELEDFERSFFDVNLPNLLSEQLAIKEQNGAGKESENELTSSPAPVGENNSPDTHEEETKKSPTLPEISNAENNVFPITKNQAGIMPTEQEEPRAETYPVTSFHMVCTICPHNPQFYEVHEFAAHVALQCHQAEVSKLTIRAETSLAAKAKLEEFETWYCGFVVPTFSPRMLPSEREAMQKHADSFCPPNPQDDVFGGPAGAGVQASPPSDPPLNIIDEVTKLMAAEAKGKKASPNPATDLPKVAPVPQGKDFEIEPAVIARWAEGLSTYKPVFVAEKSDLNEDLNSQEKLPPQDDEEVFHPGARGDIKVPEDHPDEYMSDCYSVPETSKLIRNPPGVLDLESLPKMFQYSYPLQYQDFLRQGFRTETGIPRYPNYSFGTASVPGTFTEERIIDYFATDGGTREQAKARLYETQAYIKYLRKRNEKEEQDRLDVRDQVGMATAHECHARYALDLAKESLKNFLFDSERQKAEMKNVDEGVYRESVEGLTRLAEADQTAMQRYESILQEVERLAGETLEHHRVALKLKISAIQDEQGKEHVYNVAQRDWITATKTLPPRVEPLHITYGSGYFKLDHPAKKQYRRHFRDEIERVELEIARFEEENVNANLEKLKFQHGIREARVRMHYLQIFIENVHLELMNIHVVLAED</sequence>
<keyword evidence="1" id="KW-0863">Zinc-finger</keyword>
<keyword evidence="1" id="KW-0862">Zinc</keyword>
<dbReference type="EMBL" id="CAJVRM010000751">
    <property type="protein sequence ID" value="CAG8984128.1"/>
    <property type="molecule type" value="Genomic_DNA"/>
</dbReference>
<evidence type="ECO:0000256" key="3">
    <source>
        <dbReference type="SAM" id="MobiDB-lite"/>
    </source>
</evidence>
<dbReference type="GO" id="GO:0008270">
    <property type="term" value="F:zinc ion binding"/>
    <property type="evidence" value="ECO:0007669"/>
    <property type="project" value="UniProtKB-KW"/>
</dbReference>
<feature type="domain" description="C2H2-type" evidence="4">
    <location>
        <begin position="667"/>
        <end position="696"/>
    </location>
</feature>
<evidence type="ECO:0000259" key="4">
    <source>
        <dbReference type="PROSITE" id="PS50157"/>
    </source>
</evidence>
<keyword evidence="1" id="KW-0479">Metal-binding</keyword>
<feature type="coiled-coil region" evidence="2">
    <location>
        <begin position="1291"/>
        <end position="1318"/>
    </location>
</feature>
<feature type="compositionally biased region" description="Polar residues" evidence="3">
    <location>
        <begin position="538"/>
        <end position="547"/>
    </location>
</feature>
<feature type="region of interest" description="Disordered" evidence="3">
    <location>
        <begin position="737"/>
        <end position="781"/>
    </location>
</feature>
<reference evidence="5" key="1">
    <citation type="submission" date="2021-07" db="EMBL/GenBank/DDBJ databases">
        <authorList>
            <person name="Durling M."/>
        </authorList>
    </citation>
    <scope>NUCLEOTIDE SEQUENCE</scope>
</reference>
<dbReference type="Proteomes" id="UP000701801">
    <property type="component" value="Unassembled WGS sequence"/>
</dbReference>
<keyword evidence="6" id="KW-1185">Reference proteome</keyword>
<feature type="region of interest" description="Disordered" evidence="3">
    <location>
        <begin position="164"/>
        <end position="188"/>
    </location>
</feature>
<feature type="region of interest" description="Disordered" evidence="3">
    <location>
        <begin position="425"/>
        <end position="564"/>
    </location>
</feature>
<evidence type="ECO:0000313" key="6">
    <source>
        <dbReference type="Proteomes" id="UP000701801"/>
    </source>
</evidence>
<feature type="compositionally biased region" description="Polar residues" evidence="3">
    <location>
        <begin position="467"/>
        <end position="477"/>
    </location>
</feature>
<name>A0A9N9LZY5_9HELO</name>
<dbReference type="PROSITE" id="PS50157">
    <property type="entry name" value="ZINC_FINGER_C2H2_2"/>
    <property type="match status" value="1"/>
</dbReference>
<gene>
    <name evidence="5" type="ORF">HYALB_00006230</name>
</gene>
<dbReference type="OrthoDB" id="10310371at2759"/>
<feature type="compositionally biased region" description="Basic and acidic residues" evidence="3">
    <location>
        <begin position="386"/>
        <end position="398"/>
    </location>
</feature>
<feature type="compositionally biased region" description="Polar residues" evidence="3">
    <location>
        <begin position="747"/>
        <end position="761"/>
    </location>
</feature>
<feature type="region of interest" description="Disordered" evidence="3">
    <location>
        <begin position="630"/>
        <end position="663"/>
    </location>
</feature>
<organism evidence="5 6">
    <name type="scientific">Hymenoscyphus albidus</name>
    <dbReference type="NCBI Taxonomy" id="595503"/>
    <lineage>
        <taxon>Eukaryota</taxon>
        <taxon>Fungi</taxon>
        <taxon>Dikarya</taxon>
        <taxon>Ascomycota</taxon>
        <taxon>Pezizomycotina</taxon>
        <taxon>Leotiomycetes</taxon>
        <taxon>Helotiales</taxon>
        <taxon>Helotiaceae</taxon>
        <taxon>Hymenoscyphus</taxon>
    </lineage>
</organism>
<comment type="caution">
    <text evidence="5">The sequence shown here is derived from an EMBL/GenBank/DDBJ whole genome shotgun (WGS) entry which is preliminary data.</text>
</comment>
<feature type="region of interest" description="Disordered" evidence="3">
    <location>
        <begin position="386"/>
        <end position="405"/>
    </location>
</feature>
<evidence type="ECO:0000313" key="5">
    <source>
        <dbReference type="EMBL" id="CAG8984128.1"/>
    </source>
</evidence>
<feature type="compositionally biased region" description="Acidic residues" evidence="3">
    <location>
        <begin position="496"/>
        <end position="506"/>
    </location>
</feature>
<accession>A0A9N9LZY5</accession>
<dbReference type="InterPro" id="IPR013087">
    <property type="entry name" value="Znf_C2H2_type"/>
</dbReference>
<feature type="compositionally biased region" description="Acidic residues" evidence="3">
    <location>
        <begin position="430"/>
        <end position="441"/>
    </location>
</feature>
<evidence type="ECO:0000256" key="1">
    <source>
        <dbReference type="PROSITE-ProRule" id="PRU00042"/>
    </source>
</evidence>
<evidence type="ECO:0000256" key="2">
    <source>
        <dbReference type="SAM" id="Coils"/>
    </source>
</evidence>
<dbReference type="PROSITE" id="PS00028">
    <property type="entry name" value="ZINC_FINGER_C2H2_1"/>
    <property type="match status" value="1"/>
</dbReference>
<protein>
    <recommendedName>
        <fullName evidence="4">C2H2-type domain-containing protein</fullName>
    </recommendedName>
</protein>
<proteinExistence type="predicted"/>
<feature type="compositionally biased region" description="Basic and acidic residues" evidence="3">
    <location>
        <begin position="630"/>
        <end position="646"/>
    </location>
</feature>
<keyword evidence="2" id="KW-0175">Coiled coil</keyword>